<sequence>MELSTLEKVKETLAKAAEELSLDLVSVRYYKDEQMGMVLEVLIDKDYQITMDQIQEYTDKVNPLLDEITDLDEAYMLDISSGGSEREIPFEDTSKLLDHYLDIKLAKSGSTITAKTLSYEDGKLTVVYFIKGRKKQLVLQKEDVEKIHMGYKA</sequence>
<dbReference type="Proteomes" id="UP000593591">
    <property type="component" value="Chromosome"/>
</dbReference>
<evidence type="ECO:0000256" key="2">
    <source>
        <dbReference type="ARBA" id="ARBA00022517"/>
    </source>
</evidence>
<evidence type="ECO:0000313" key="6">
    <source>
        <dbReference type="Proteomes" id="UP000593591"/>
    </source>
</evidence>
<organism evidence="5 6">
    <name type="scientific">Treponema rectale</name>
    <dbReference type="NCBI Taxonomy" id="744512"/>
    <lineage>
        <taxon>Bacteria</taxon>
        <taxon>Pseudomonadati</taxon>
        <taxon>Spirochaetota</taxon>
        <taxon>Spirochaetia</taxon>
        <taxon>Spirochaetales</taxon>
        <taxon>Treponemataceae</taxon>
        <taxon>Treponema</taxon>
    </lineage>
</organism>
<accession>A0A7M1XHY1</accession>
<dbReference type="PANTHER" id="PTHR33867">
    <property type="entry name" value="RIBOSOME MATURATION FACTOR RIMP"/>
    <property type="match status" value="1"/>
</dbReference>
<dbReference type="AlphaFoldDB" id="A0A7M1XHY1"/>
<evidence type="ECO:0000256" key="1">
    <source>
        <dbReference type="ARBA" id="ARBA00022490"/>
    </source>
</evidence>
<dbReference type="GO" id="GO:0005829">
    <property type="term" value="C:cytosol"/>
    <property type="evidence" value="ECO:0007669"/>
    <property type="project" value="TreeGrafter"/>
</dbReference>
<evidence type="ECO:0000256" key="3">
    <source>
        <dbReference type="HAMAP-Rule" id="MF_01077"/>
    </source>
</evidence>
<dbReference type="Pfam" id="PF02576">
    <property type="entry name" value="RimP_N"/>
    <property type="match status" value="1"/>
</dbReference>
<dbReference type="InterPro" id="IPR035956">
    <property type="entry name" value="RimP_N_sf"/>
</dbReference>
<dbReference type="InterPro" id="IPR028989">
    <property type="entry name" value="RimP_N"/>
</dbReference>
<evidence type="ECO:0000313" key="5">
    <source>
        <dbReference type="EMBL" id="QOS39084.1"/>
    </source>
</evidence>
<comment type="subcellular location">
    <subcellularLocation>
        <location evidence="3">Cytoplasm</location>
    </subcellularLocation>
</comment>
<name>A0A7M1XHY1_9SPIR</name>
<feature type="domain" description="Ribosome maturation factor RimP N-terminal" evidence="4">
    <location>
        <begin position="13"/>
        <end position="84"/>
    </location>
</feature>
<dbReference type="GO" id="GO:0000028">
    <property type="term" value="P:ribosomal small subunit assembly"/>
    <property type="evidence" value="ECO:0007669"/>
    <property type="project" value="TreeGrafter"/>
</dbReference>
<evidence type="ECO:0000259" key="4">
    <source>
        <dbReference type="Pfam" id="PF02576"/>
    </source>
</evidence>
<dbReference type="InterPro" id="IPR003728">
    <property type="entry name" value="Ribosome_maturation_RimP"/>
</dbReference>
<comment type="function">
    <text evidence="3">Required for maturation of 30S ribosomal subunits.</text>
</comment>
<protein>
    <recommendedName>
        <fullName evidence="3">Ribosome maturation factor RimP</fullName>
    </recommendedName>
</protein>
<dbReference type="SUPFAM" id="SSF75420">
    <property type="entry name" value="YhbC-like, N-terminal domain"/>
    <property type="match status" value="1"/>
</dbReference>
<reference evidence="5 6" key="1">
    <citation type="submission" date="2018-08" db="EMBL/GenBank/DDBJ databases">
        <title>The first complete genome of Treponema rectale (CHPAT), a commensal spirochete of the bovine rectum.</title>
        <authorList>
            <person name="Staton G.J."/>
            <person name="Clegg S.R."/>
            <person name="Carter S.D."/>
            <person name="Radford A.D."/>
            <person name="Darby A."/>
            <person name="Hall N."/>
            <person name="Birtles R.J."/>
            <person name="Evans N.J."/>
        </authorList>
    </citation>
    <scope>NUCLEOTIDE SEQUENCE [LARGE SCALE GENOMIC DNA]</scope>
    <source>
        <strain evidence="5 6">CHPA</strain>
    </source>
</reference>
<dbReference type="PANTHER" id="PTHR33867:SF1">
    <property type="entry name" value="RIBOSOME MATURATION FACTOR RIMP"/>
    <property type="match status" value="1"/>
</dbReference>
<keyword evidence="2 3" id="KW-0690">Ribosome biogenesis</keyword>
<comment type="similarity">
    <text evidence="3">Belongs to the RimP family.</text>
</comment>
<dbReference type="KEGG" id="trc:DYE49_00890"/>
<dbReference type="GO" id="GO:0006412">
    <property type="term" value="P:translation"/>
    <property type="evidence" value="ECO:0007669"/>
    <property type="project" value="TreeGrafter"/>
</dbReference>
<keyword evidence="1 3" id="KW-0963">Cytoplasm</keyword>
<dbReference type="HAMAP" id="MF_01077">
    <property type="entry name" value="RimP"/>
    <property type="match status" value="1"/>
</dbReference>
<dbReference type="EMBL" id="CP031517">
    <property type="protein sequence ID" value="QOS39084.1"/>
    <property type="molecule type" value="Genomic_DNA"/>
</dbReference>
<proteinExistence type="inferred from homology"/>
<gene>
    <name evidence="3" type="primary">rimP</name>
    <name evidence="5" type="ORF">DYE49_00890</name>
</gene>
<dbReference type="Gene3D" id="3.30.300.70">
    <property type="entry name" value="RimP-like superfamily, N-terminal"/>
    <property type="match status" value="1"/>
</dbReference>